<dbReference type="InterPro" id="IPR000086">
    <property type="entry name" value="NUDIX_hydrolase_dom"/>
</dbReference>
<dbReference type="Pfam" id="PF00293">
    <property type="entry name" value="NUDIX"/>
    <property type="match status" value="1"/>
</dbReference>
<dbReference type="EMBL" id="AP022557">
    <property type="protein sequence ID" value="BBW98465.1"/>
    <property type="molecule type" value="Genomic_DNA"/>
</dbReference>
<proteinExistence type="predicted"/>
<evidence type="ECO:0000256" key="2">
    <source>
        <dbReference type="ARBA" id="ARBA00022801"/>
    </source>
</evidence>
<dbReference type="AlphaFoldDB" id="A0A679FUX3"/>
<reference evidence="5" key="1">
    <citation type="journal article" date="2020" name="Microbiol. Resour. Announc.">
        <title>Complete Genome Sequence of Geobacillus sp. Strain E55-1, Isolated from Mine Geyser in Japan.</title>
        <authorList>
            <person name="Miyazaki K."/>
            <person name="Hase E."/>
            <person name="Tokito N."/>
        </authorList>
    </citation>
    <scope>NUCLEOTIDE SEQUENCE [LARGE SCALE GENOMIC DNA]</scope>
    <source>
        <strain evidence="5">E55-1</strain>
    </source>
</reference>
<organism evidence="4 5">
    <name type="scientific">Geobacillus subterraneus</name>
    <dbReference type="NCBI Taxonomy" id="129338"/>
    <lineage>
        <taxon>Bacteria</taxon>
        <taxon>Bacillati</taxon>
        <taxon>Bacillota</taxon>
        <taxon>Bacilli</taxon>
        <taxon>Bacillales</taxon>
        <taxon>Anoxybacillaceae</taxon>
        <taxon>Geobacillus</taxon>
    </lineage>
</organism>
<gene>
    <name evidence="4" type="ORF">GsuE55_32980</name>
</gene>
<dbReference type="PANTHER" id="PTHR43046">
    <property type="entry name" value="GDP-MANNOSE MANNOSYL HYDROLASE"/>
    <property type="match status" value="1"/>
</dbReference>
<sequence length="176" mass="20574">MIRVQVSCIALLNDKIVMIKKKDKTSAVHGYFIPPGGHVELHETLEQACKREMFEETGLIVDDLELRGVSFIAHTSDYHSVCFWYMTRNVKGKLELKEPEKLTPHLVEIETLYYNKEVTDYHRAFIKEIVEKGNFLNGIVEWCKPDNSIKWSILENTPKNPEYPRYNKEVSIMEKI</sequence>
<feature type="domain" description="Nudix hydrolase" evidence="3">
    <location>
        <begin position="1"/>
        <end position="131"/>
    </location>
</feature>
<dbReference type="CDD" id="cd02883">
    <property type="entry name" value="NUDIX_Hydrolase"/>
    <property type="match status" value="1"/>
</dbReference>
<dbReference type="InterPro" id="IPR015797">
    <property type="entry name" value="NUDIX_hydrolase-like_dom_sf"/>
</dbReference>
<name>A0A679FUX3_9BACL</name>
<dbReference type="PROSITE" id="PS00893">
    <property type="entry name" value="NUDIX_BOX"/>
    <property type="match status" value="1"/>
</dbReference>
<comment type="cofactor">
    <cofactor evidence="1">
        <name>Mg(2+)</name>
        <dbReference type="ChEBI" id="CHEBI:18420"/>
    </cofactor>
</comment>
<evidence type="ECO:0000313" key="4">
    <source>
        <dbReference type="EMBL" id="BBW98465.1"/>
    </source>
</evidence>
<protein>
    <recommendedName>
        <fullName evidence="3">Nudix hydrolase domain-containing protein</fullName>
    </recommendedName>
</protein>
<keyword evidence="2" id="KW-0378">Hydrolase</keyword>
<dbReference type="SUPFAM" id="SSF55811">
    <property type="entry name" value="Nudix"/>
    <property type="match status" value="1"/>
</dbReference>
<evidence type="ECO:0000313" key="5">
    <source>
        <dbReference type="Proteomes" id="UP000501421"/>
    </source>
</evidence>
<dbReference type="RefSeq" id="WP_172418745.1">
    <property type="nucleotide sequence ID" value="NZ_AP022557.1"/>
</dbReference>
<dbReference type="InterPro" id="IPR020084">
    <property type="entry name" value="NUDIX_hydrolase_CS"/>
</dbReference>
<dbReference type="PANTHER" id="PTHR43046:SF14">
    <property type="entry name" value="MUTT_NUDIX FAMILY PROTEIN"/>
    <property type="match status" value="1"/>
</dbReference>
<keyword evidence="5" id="KW-1185">Reference proteome</keyword>
<evidence type="ECO:0000259" key="3">
    <source>
        <dbReference type="PROSITE" id="PS51462"/>
    </source>
</evidence>
<dbReference type="PROSITE" id="PS51462">
    <property type="entry name" value="NUDIX"/>
    <property type="match status" value="1"/>
</dbReference>
<dbReference type="Gene3D" id="3.90.79.10">
    <property type="entry name" value="Nucleoside Triphosphate Pyrophosphohydrolase"/>
    <property type="match status" value="1"/>
</dbReference>
<dbReference type="Proteomes" id="UP000501421">
    <property type="component" value="Chromosome"/>
</dbReference>
<dbReference type="GO" id="GO:0016787">
    <property type="term" value="F:hydrolase activity"/>
    <property type="evidence" value="ECO:0007669"/>
    <property type="project" value="UniProtKB-KW"/>
</dbReference>
<accession>A0A679FUX3</accession>
<evidence type="ECO:0000256" key="1">
    <source>
        <dbReference type="ARBA" id="ARBA00001946"/>
    </source>
</evidence>